<name>A0AAU8LRV4_9BACT</name>
<keyword evidence="5 7" id="KW-1133">Transmembrane helix</keyword>
<feature type="transmembrane region" description="Helical" evidence="7">
    <location>
        <begin position="153"/>
        <end position="173"/>
    </location>
</feature>
<feature type="transmembrane region" description="Helical" evidence="7">
    <location>
        <begin position="288"/>
        <end position="316"/>
    </location>
</feature>
<dbReference type="GO" id="GO:0005886">
    <property type="term" value="C:plasma membrane"/>
    <property type="evidence" value="ECO:0007669"/>
    <property type="project" value="UniProtKB-SubCell"/>
</dbReference>
<dbReference type="KEGG" id="eaj:Q3M24_16995"/>
<feature type="transmembrane region" description="Helical" evidence="7">
    <location>
        <begin position="57"/>
        <end position="78"/>
    </location>
</feature>
<proteinExistence type="inferred from homology"/>
<dbReference type="PANTHER" id="PTHR34856">
    <property type="entry name" value="PROTEIN NRFD"/>
    <property type="match status" value="1"/>
</dbReference>
<evidence type="ECO:0000256" key="1">
    <source>
        <dbReference type="ARBA" id="ARBA00004651"/>
    </source>
</evidence>
<dbReference type="InterPro" id="IPR005614">
    <property type="entry name" value="NrfD-like"/>
</dbReference>
<sequence length="326" mass="36257">MELSITGTNAITYPVMHVWDWRVAIYLFLGGLSGGLMTMSAINYLRPGRKGPMQSVCCWQIPVMAPILLSIGLFFLWLDLERKLHGYLFYMTFKPLSPMSWGAWIVLVIYPLMILYALAALPDEVKARIKNGFVKNVADAVAPHLSKLAKLNVVFGVLLSIYTGILLSTFVARPLWNSAILPLLFLASGMSTGAAVMIIIAKNKEVKLFFTKLDIWLIFFELLVLALMFYGHYTADAAHRAAIMPFFNSSHDTFPYFLSIITIGILLPLAIVLKFLEVTGKHTEEVSGFGLFLMNTSAIFVLIGGAIIRFALVYAGQLSGYGYNMM</sequence>
<comment type="similarity">
    <text evidence="2">Belongs to the NrfD family.</text>
</comment>
<evidence type="ECO:0000313" key="8">
    <source>
        <dbReference type="EMBL" id="XCN71989.1"/>
    </source>
</evidence>
<evidence type="ECO:0000256" key="3">
    <source>
        <dbReference type="ARBA" id="ARBA00022475"/>
    </source>
</evidence>
<reference evidence="8" key="2">
    <citation type="submission" date="2024-06" db="EMBL/GenBank/DDBJ databases">
        <authorList>
            <person name="Plum-Jensen L.E."/>
            <person name="Schramm A."/>
            <person name="Marshall I.P.G."/>
        </authorList>
    </citation>
    <scope>NUCLEOTIDE SEQUENCE</scope>
    <source>
        <strain evidence="8">Rat1</strain>
    </source>
</reference>
<feature type="transmembrane region" description="Helical" evidence="7">
    <location>
        <begin position="23"/>
        <end position="45"/>
    </location>
</feature>
<accession>A0AAU8LRV4</accession>
<evidence type="ECO:0000256" key="5">
    <source>
        <dbReference type="ARBA" id="ARBA00022989"/>
    </source>
</evidence>
<evidence type="ECO:0000256" key="6">
    <source>
        <dbReference type="ARBA" id="ARBA00023136"/>
    </source>
</evidence>
<keyword evidence="4 7" id="KW-0812">Transmembrane</keyword>
<dbReference type="EMBL" id="CP159373">
    <property type="protein sequence ID" value="XCN71989.1"/>
    <property type="molecule type" value="Genomic_DNA"/>
</dbReference>
<dbReference type="Gene3D" id="1.20.1630.10">
    <property type="entry name" value="Formate dehydrogenase/DMSO reductase domain"/>
    <property type="match status" value="1"/>
</dbReference>
<evidence type="ECO:0000256" key="4">
    <source>
        <dbReference type="ARBA" id="ARBA00022692"/>
    </source>
</evidence>
<keyword evidence="3" id="KW-1003">Cell membrane</keyword>
<protein>
    <submittedName>
        <fullName evidence="8">NrfD/PsrC family molybdoenzyme membrane anchor subunit</fullName>
    </submittedName>
</protein>
<evidence type="ECO:0000256" key="2">
    <source>
        <dbReference type="ARBA" id="ARBA00008929"/>
    </source>
</evidence>
<feature type="transmembrane region" description="Helical" evidence="7">
    <location>
        <begin position="253"/>
        <end position="276"/>
    </location>
</feature>
<reference evidence="8" key="1">
    <citation type="journal article" date="2024" name="Syst. Appl. Microbiol.">
        <title>First single-strain enrichments of Electrothrix cable bacteria, description of E. aestuarii sp. nov. and E. rattekaaiensis sp. nov., and proposal of a cable bacteria taxonomy following the rules of the SeqCode.</title>
        <authorList>
            <person name="Plum-Jensen L.E."/>
            <person name="Schramm A."/>
            <person name="Marshall I.P.G."/>
        </authorList>
    </citation>
    <scope>NUCLEOTIDE SEQUENCE</scope>
    <source>
        <strain evidence="8">Rat1</strain>
    </source>
</reference>
<dbReference type="AlphaFoldDB" id="A0AAU8LRV4"/>
<evidence type="ECO:0000256" key="7">
    <source>
        <dbReference type="SAM" id="Phobius"/>
    </source>
</evidence>
<feature type="transmembrane region" description="Helical" evidence="7">
    <location>
        <begin position="213"/>
        <end position="233"/>
    </location>
</feature>
<keyword evidence="6 7" id="KW-0472">Membrane</keyword>
<organism evidence="8">
    <name type="scientific">Candidatus Electrothrix aestuarii</name>
    <dbReference type="NCBI Taxonomy" id="3062594"/>
    <lineage>
        <taxon>Bacteria</taxon>
        <taxon>Pseudomonadati</taxon>
        <taxon>Thermodesulfobacteriota</taxon>
        <taxon>Desulfobulbia</taxon>
        <taxon>Desulfobulbales</taxon>
        <taxon>Desulfobulbaceae</taxon>
        <taxon>Candidatus Electrothrix</taxon>
    </lineage>
</organism>
<feature type="transmembrane region" description="Helical" evidence="7">
    <location>
        <begin position="179"/>
        <end position="201"/>
    </location>
</feature>
<gene>
    <name evidence="8" type="primary">nrfD</name>
    <name evidence="8" type="ORF">Q3M24_16995</name>
</gene>
<feature type="transmembrane region" description="Helical" evidence="7">
    <location>
        <begin position="98"/>
        <end position="121"/>
    </location>
</feature>
<dbReference type="Pfam" id="PF03916">
    <property type="entry name" value="NrfD"/>
    <property type="match status" value="1"/>
</dbReference>
<dbReference type="InterPro" id="IPR052049">
    <property type="entry name" value="Electron_transfer_protein"/>
</dbReference>
<dbReference type="PANTHER" id="PTHR34856:SF2">
    <property type="entry name" value="PROTEIN NRFD"/>
    <property type="match status" value="1"/>
</dbReference>
<comment type="subcellular location">
    <subcellularLocation>
        <location evidence="1">Cell membrane</location>
        <topology evidence="1">Multi-pass membrane protein</topology>
    </subcellularLocation>
</comment>